<proteinExistence type="predicted"/>
<name>A0ABQ9GE85_9NEOP</name>
<protein>
    <submittedName>
        <fullName evidence="1">Uncharacterized protein</fullName>
    </submittedName>
</protein>
<gene>
    <name evidence="1" type="ORF">PR048_029504</name>
</gene>
<reference evidence="1 2" key="1">
    <citation type="submission" date="2023-02" db="EMBL/GenBank/DDBJ databases">
        <title>LHISI_Scaffold_Assembly.</title>
        <authorList>
            <person name="Stuart O.P."/>
            <person name="Cleave R."/>
            <person name="Magrath M.J.L."/>
            <person name="Mikheyev A.S."/>
        </authorList>
    </citation>
    <scope>NUCLEOTIDE SEQUENCE [LARGE SCALE GENOMIC DNA]</scope>
    <source>
        <strain evidence="1">Daus_M_001</strain>
        <tissue evidence="1">Leg muscle</tissue>
    </source>
</reference>
<keyword evidence="2" id="KW-1185">Reference proteome</keyword>
<accession>A0ABQ9GE85</accession>
<organism evidence="1 2">
    <name type="scientific">Dryococelus australis</name>
    <dbReference type="NCBI Taxonomy" id="614101"/>
    <lineage>
        <taxon>Eukaryota</taxon>
        <taxon>Metazoa</taxon>
        <taxon>Ecdysozoa</taxon>
        <taxon>Arthropoda</taxon>
        <taxon>Hexapoda</taxon>
        <taxon>Insecta</taxon>
        <taxon>Pterygota</taxon>
        <taxon>Neoptera</taxon>
        <taxon>Polyneoptera</taxon>
        <taxon>Phasmatodea</taxon>
        <taxon>Verophasmatodea</taxon>
        <taxon>Anareolatae</taxon>
        <taxon>Phasmatidae</taxon>
        <taxon>Eurycanthinae</taxon>
        <taxon>Dryococelus</taxon>
    </lineage>
</organism>
<sequence>MKKESTNKLKFSTISDSDESDMMDIDYSDADNDFVDFEELTEVSVRPSVGDFVLVKFSGKETVTHFAGLISTELLYSYAKKTLDILAIQKKKIDQLYPKVT</sequence>
<comment type="caution">
    <text evidence="1">The sequence shown here is derived from an EMBL/GenBank/DDBJ whole genome shotgun (WGS) entry which is preliminary data.</text>
</comment>
<evidence type="ECO:0000313" key="1">
    <source>
        <dbReference type="EMBL" id="KAJ8870482.1"/>
    </source>
</evidence>
<dbReference type="EMBL" id="JARBHB010000013">
    <property type="protein sequence ID" value="KAJ8870482.1"/>
    <property type="molecule type" value="Genomic_DNA"/>
</dbReference>
<evidence type="ECO:0000313" key="2">
    <source>
        <dbReference type="Proteomes" id="UP001159363"/>
    </source>
</evidence>
<dbReference type="Proteomes" id="UP001159363">
    <property type="component" value="Chromosome 12"/>
</dbReference>